<dbReference type="AlphaFoldDB" id="A0A1Y4MM97"/>
<comment type="caution">
    <text evidence="2">The sequence shown here is derived from an EMBL/GenBank/DDBJ whole genome shotgun (WGS) entry which is preliminary data.</text>
</comment>
<evidence type="ECO:0000313" key="2">
    <source>
        <dbReference type="EMBL" id="OUP69340.1"/>
    </source>
</evidence>
<dbReference type="Proteomes" id="UP000196386">
    <property type="component" value="Unassembled WGS sequence"/>
</dbReference>
<accession>A0A1Y4MM97</accession>
<evidence type="ECO:0000313" key="3">
    <source>
        <dbReference type="Proteomes" id="UP000196386"/>
    </source>
</evidence>
<sequence>MKKNCLLAIQSAAGKVKTKTKIWLLLFVCLLFCGFSWTWIVEFTIRVLFPIEEAVDTDMIFQFPELVDSDDLQIYLTEPVIAEQINQGIQANLSASVYDNIELPDMTEESLGSKIIRIIFDRIFS</sequence>
<gene>
    <name evidence="2" type="ORF">B5F11_09645</name>
</gene>
<keyword evidence="1" id="KW-1133">Transmembrane helix</keyword>
<protein>
    <submittedName>
        <fullName evidence="2">Uncharacterized protein</fullName>
    </submittedName>
</protein>
<evidence type="ECO:0000256" key="1">
    <source>
        <dbReference type="SAM" id="Phobius"/>
    </source>
</evidence>
<name>A0A1Y4MM97_9FIRM</name>
<proteinExistence type="predicted"/>
<dbReference type="EMBL" id="NFKP01000010">
    <property type="protein sequence ID" value="OUP69340.1"/>
    <property type="molecule type" value="Genomic_DNA"/>
</dbReference>
<feature type="transmembrane region" description="Helical" evidence="1">
    <location>
        <begin position="21"/>
        <end position="40"/>
    </location>
</feature>
<keyword evidence="1" id="KW-0472">Membrane</keyword>
<dbReference type="RefSeq" id="WP_087301203.1">
    <property type="nucleotide sequence ID" value="NZ_NFKP01000010.1"/>
</dbReference>
<organism evidence="2 3">
    <name type="scientific">Anaerotruncus colihominis</name>
    <dbReference type="NCBI Taxonomy" id="169435"/>
    <lineage>
        <taxon>Bacteria</taxon>
        <taxon>Bacillati</taxon>
        <taxon>Bacillota</taxon>
        <taxon>Clostridia</taxon>
        <taxon>Eubacteriales</taxon>
        <taxon>Oscillospiraceae</taxon>
        <taxon>Anaerotruncus</taxon>
    </lineage>
</organism>
<reference evidence="3" key="1">
    <citation type="submission" date="2017-04" db="EMBL/GenBank/DDBJ databases">
        <title>Function of individual gut microbiota members based on whole genome sequencing of pure cultures obtained from chicken caecum.</title>
        <authorList>
            <person name="Medvecky M."/>
            <person name="Cejkova D."/>
            <person name="Polansky O."/>
            <person name="Karasova D."/>
            <person name="Kubasova T."/>
            <person name="Cizek A."/>
            <person name="Rychlik I."/>
        </authorList>
    </citation>
    <scope>NUCLEOTIDE SEQUENCE [LARGE SCALE GENOMIC DNA]</scope>
    <source>
        <strain evidence="3">An175</strain>
    </source>
</reference>
<keyword evidence="1" id="KW-0812">Transmembrane</keyword>